<dbReference type="EMBL" id="JBEPMC010000014">
    <property type="protein sequence ID" value="MET3582891.1"/>
    <property type="molecule type" value="Genomic_DNA"/>
</dbReference>
<evidence type="ECO:0000313" key="1">
    <source>
        <dbReference type="EMBL" id="MET3582891.1"/>
    </source>
</evidence>
<dbReference type="Proteomes" id="UP001549204">
    <property type="component" value="Unassembled WGS sequence"/>
</dbReference>
<comment type="caution">
    <text evidence="1">The sequence shown here is derived from an EMBL/GenBank/DDBJ whole genome shotgun (WGS) entry which is preliminary data.</text>
</comment>
<name>A0ABV2GX69_9HYPH</name>
<keyword evidence="2" id="KW-1185">Reference proteome</keyword>
<proteinExistence type="predicted"/>
<reference evidence="1 2" key="1">
    <citation type="submission" date="2024-06" db="EMBL/GenBank/DDBJ databases">
        <title>Genomic Encyclopedia of Type Strains, Phase IV (KMG-IV): sequencing the most valuable type-strain genomes for metagenomic binning, comparative biology and taxonomic classification.</title>
        <authorList>
            <person name="Goeker M."/>
        </authorList>
    </citation>
    <scope>NUCLEOTIDE SEQUENCE [LARGE SCALE GENOMIC DNA]</scope>
    <source>
        <strain evidence="1 2">DSM 100022</strain>
    </source>
</reference>
<dbReference type="RefSeq" id="WP_263806553.1">
    <property type="nucleotide sequence ID" value="NZ_JBEPMC010000014.1"/>
</dbReference>
<accession>A0ABV2GX69</accession>
<protein>
    <submittedName>
        <fullName evidence="1">Uncharacterized protein</fullName>
    </submittedName>
</protein>
<evidence type="ECO:0000313" key="2">
    <source>
        <dbReference type="Proteomes" id="UP001549204"/>
    </source>
</evidence>
<organism evidence="1 2">
    <name type="scientific">Mesorhizobium robiniae</name>
    <dbReference type="NCBI Taxonomy" id="559315"/>
    <lineage>
        <taxon>Bacteria</taxon>
        <taxon>Pseudomonadati</taxon>
        <taxon>Pseudomonadota</taxon>
        <taxon>Alphaproteobacteria</taxon>
        <taxon>Hyphomicrobiales</taxon>
        <taxon>Phyllobacteriaceae</taxon>
        <taxon>Mesorhizobium</taxon>
    </lineage>
</organism>
<gene>
    <name evidence="1" type="ORF">ABID19_005953</name>
</gene>
<sequence length="70" mass="7675">MYYLCFHLLVEDQLRCQAISRARAVMLDAALVLAHDSVFLDSVRIAVRTGSKPGVAPEWCAADPASGERI</sequence>